<accession>A0ABN9T6U6</accession>
<name>A0ABN9T6U6_9DINO</name>
<dbReference type="Gene3D" id="3.30.70.330">
    <property type="match status" value="2"/>
</dbReference>
<dbReference type="SUPFAM" id="SSF54928">
    <property type="entry name" value="RNA-binding domain, RBD"/>
    <property type="match status" value="2"/>
</dbReference>
<feature type="compositionally biased region" description="Gly residues" evidence="2">
    <location>
        <begin position="243"/>
        <end position="265"/>
    </location>
</feature>
<evidence type="ECO:0000313" key="3">
    <source>
        <dbReference type="EMBL" id="CAK0840585.1"/>
    </source>
</evidence>
<organism evidence="3 4">
    <name type="scientific">Prorocentrum cordatum</name>
    <dbReference type="NCBI Taxonomy" id="2364126"/>
    <lineage>
        <taxon>Eukaryota</taxon>
        <taxon>Sar</taxon>
        <taxon>Alveolata</taxon>
        <taxon>Dinophyceae</taxon>
        <taxon>Prorocentrales</taxon>
        <taxon>Prorocentraceae</taxon>
        <taxon>Prorocentrum</taxon>
    </lineage>
</organism>
<feature type="region of interest" description="Disordered" evidence="2">
    <location>
        <begin position="235"/>
        <end position="294"/>
    </location>
</feature>
<feature type="compositionally biased region" description="Pro residues" evidence="2">
    <location>
        <begin position="271"/>
        <end position="284"/>
    </location>
</feature>
<dbReference type="EMBL" id="CAUYUJ010014391">
    <property type="protein sequence ID" value="CAK0840585.1"/>
    <property type="molecule type" value="Genomic_DNA"/>
</dbReference>
<keyword evidence="4" id="KW-1185">Reference proteome</keyword>
<dbReference type="Proteomes" id="UP001189429">
    <property type="component" value="Unassembled WGS sequence"/>
</dbReference>
<sequence length="371" mass="37884">MAAWEWGAGSGGEEAAEAGADAAAEEVSTVVVAGLPPDATPREADNLCRFMPGFVHSKVDTKKGIMLFVRFDSALNAQAAIGAIAGHMFDRSQPGEPLRAQMARSNMRSTNAPPASAGAGWGGGPPRRVAPPAGGYGQGGYGHASSWSQPSKRPREESMPHAANPGEVDTLVCIGAHELGYDEQSLEVFFSSLDGFLTFKHNQKMGGGFVKFASTECASAAIAAAQENNVPAKWAKSSMGSPAKGGWGSGGDGYGKGGDGYGKGGHAYPAGQPPPPRTPPPGPPAKRARGVENPSSVDTVACVGALEAGYDESMLVAFFSALQGFVTFKPNPRMGGGFVKFDAPQFAAEAVGAAQAEGIPAAIARTSMAAS</sequence>
<evidence type="ECO:0000256" key="2">
    <source>
        <dbReference type="SAM" id="MobiDB-lite"/>
    </source>
</evidence>
<feature type="region of interest" description="Disordered" evidence="2">
    <location>
        <begin position="105"/>
        <end position="163"/>
    </location>
</feature>
<evidence type="ECO:0000313" key="4">
    <source>
        <dbReference type="Proteomes" id="UP001189429"/>
    </source>
</evidence>
<comment type="caution">
    <text evidence="3">The sequence shown here is derived from an EMBL/GenBank/DDBJ whole genome shotgun (WGS) entry which is preliminary data.</text>
</comment>
<evidence type="ECO:0000256" key="1">
    <source>
        <dbReference type="ARBA" id="ARBA00022884"/>
    </source>
</evidence>
<reference evidence="3" key="1">
    <citation type="submission" date="2023-10" db="EMBL/GenBank/DDBJ databases">
        <authorList>
            <person name="Chen Y."/>
            <person name="Shah S."/>
            <person name="Dougan E. K."/>
            <person name="Thang M."/>
            <person name="Chan C."/>
        </authorList>
    </citation>
    <scope>NUCLEOTIDE SEQUENCE [LARGE SCALE GENOMIC DNA]</scope>
</reference>
<proteinExistence type="predicted"/>
<dbReference type="InterPro" id="IPR012677">
    <property type="entry name" value="Nucleotide-bd_a/b_plait_sf"/>
</dbReference>
<protein>
    <recommendedName>
        <fullName evidence="5">RRM domain-containing protein</fullName>
    </recommendedName>
</protein>
<gene>
    <name evidence="3" type="ORF">PCOR1329_LOCUS35988</name>
</gene>
<evidence type="ECO:0008006" key="5">
    <source>
        <dbReference type="Google" id="ProtNLM"/>
    </source>
</evidence>
<keyword evidence="1" id="KW-0694">RNA-binding</keyword>
<dbReference type="InterPro" id="IPR035979">
    <property type="entry name" value="RBD_domain_sf"/>
</dbReference>
<dbReference type="PANTHER" id="PTHR10501">
    <property type="entry name" value="U1 SMALL NUCLEAR RIBONUCLEOPROTEIN A/U2 SMALL NUCLEAR RIBONUCLEOPROTEIN B"/>
    <property type="match status" value="1"/>
</dbReference>